<dbReference type="SUPFAM" id="SSF52540">
    <property type="entry name" value="P-loop containing nucleoside triphosphate hydrolases"/>
    <property type="match status" value="1"/>
</dbReference>
<dbReference type="InterPro" id="IPR051396">
    <property type="entry name" value="Bact_Antivir_Def_Nuclease"/>
</dbReference>
<evidence type="ECO:0000313" key="2">
    <source>
        <dbReference type="EMBL" id="OKP85110.1"/>
    </source>
</evidence>
<evidence type="ECO:0000313" key="3">
    <source>
        <dbReference type="Proteomes" id="UP000186058"/>
    </source>
</evidence>
<dbReference type="RefSeq" id="WP_074082820.1">
    <property type="nucleotide sequence ID" value="NZ_LVWI01000048.1"/>
</dbReference>
<sequence>MPDNRSITEIEFTDFTLFSDITIPFARHINIISGETSVGKTNIMKALYSYGKTINEVNDLLDPISVERISEMITSKFLGVFRPDERKIGRLVKRNRGRGTAICKITFDKDHDIKLSFSNLAVKNIKLEGYQPIENWPRFVYIPAKEIISSTENFSALYENYHIAFEETYYDLSKLLLLPTRKGPLNSNQKKLIKTLEKIIDGKVTLESQKFYLKTKGLGNIEMGLLAEGYRKISTLLQLISNETLDENTILFWDEPESNINPKMIPALKEMLVALAQMGVQIFITTHSYFLQQELSLFAQYNNENNLDIRFITLYPEEGNINFESQKLISDLLHNPIQQEFMDLYNREQELFYDHT</sequence>
<evidence type="ECO:0000259" key="1">
    <source>
        <dbReference type="Pfam" id="PF13304"/>
    </source>
</evidence>
<dbReference type="Proteomes" id="UP000186058">
    <property type="component" value="Unassembled WGS sequence"/>
</dbReference>
<dbReference type="InterPro" id="IPR003959">
    <property type="entry name" value="ATPase_AAA_core"/>
</dbReference>
<gene>
    <name evidence="2" type="ORF">A3844_17825</name>
</gene>
<dbReference type="Gene3D" id="3.40.50.300">
    <property type="entry name" value="P-loop containing nucleotide triphosphate hydrolases"/>
    <property type="match status" value="1"/>
</dbReference>
<organism evidence="2 3">
    <name type="scientific">Paenibacillus helianthi</name>
    <dbReference type="NCBI Taxonomy" id="1349432"/>
    <lineage>
        <taxon>Bacteria</taxon>
        <taxon>Bacillati</taxon>
        <taxon>Bacillota</taxon>
        <taxon>Bacilli</taxon>
        <taxon>Bacillales</taxon>
        <taxon>Paenibacillaceae</taxon>
        <taxon>Paenibacillus</taxon>
    </lineage>
</organism>
<proteinExistence type="predicted"/>
<dbReference type="PANTHER" id="PTHR43581">
    <property type="entry name" value="ATP/GTP PHOSPHATASE"/>
    <property type="match status" value="1"/>
</dbReference>
<comment type="caution">
    <text evidence="2">The sequence shown here is derived from an EMBL/GenBank/DDBJ whole genome shotgun (WGS) entry which is preliminary data.</text>
</comment>
<dbReference type="PANTHER" id="PTHR43581:SF2">
    <property type="entry name" value="EXCINUCLEASE ATPASE SUBUNIT"/>
    <property type="match status" value="1"/>
</dbReference>
<dbReference type="EMBL" id="LVWI01000048">
    <property type="protein sequence ID" value="OKP85110.1"/>
    <property type="molecule type" value="Genomic_DNA"/>
</dbReference>
<dbReference type="InterPro" id="IPR027417">
    <property type="entry name" value="P-loop_NTPase"/>
</dbReference>
<protein>
    <recommendedName>
        <fullName evidence="1">ATPase AAA-type core domain-containing protein</fullName>
    </recommendedName>
</protein>
<name>A0ABX3EPI3_9BACL</name>
<accession>A0ABX3EPI3</accession>
<keyword evidence="3" id="KW-1185">Reference proteome</keyword>
<feature type="domain" description="ATPase AAA-type core" evidence="1">
    <location>
        <begin position="30"/>
        <end position="291"/>
    </location>
</feature>
<reference evidence="2 3" key="1">
    <citation type="submission" date="2016-03" db="EMBL/GenBank/DDBJ databases">
        <authorList>
            <person name="Sant'Anna F.H."/>
            <person name="Ambrosini A."/>
            <person name="Souza R."/>
            <person name="Bach E."/>
            <person name="Fernandes G."/>
            <person name="Balsanelli E."/>
            <person name="Baura V.A."/>
            <person name="Souza E.M."/>
            <person name="Passaglia L."/>
        </authorList>
    </citation>
    <scope>NUCLEOTIDE SEQUENCE [LARGE SCALE GENOMIC DNA]</scope>
    <source>
        <strain evidence="2 3">P26E</strain>
    </source>
</reference>
<dbReference type="CDD" id="cd00267">
    <property type="entry name" value="ABC_ATPase"/>
    <property type="match status" value="1"/>
</dbReference>
<dbReference type="Pfam" id="PF13304">
    <property type="entry name" value="AAA_21"/>
    <property type="match status" value="1"/>
</dbReference>